<organism evidence="2 3">
    <name type="scientific">Helicobacter marmotae</name>
    <dbReference type="NCBI Taxonomy" id="152490"/>
    <lineage>
        <taxon>Bacteria</taxon>
        <taxon>Pseudomonadati</taxon>
        <taxon>Campylobacterota</taxon>
        <taxon>Epsilonproteobacteria</taxon>
        <taxon>Campylobacterales</taxon>
        <taxon>Helicobacteraceae</taxon>
        <taxon>Helicobacter</taxon>
    </lineage>
</organism>
<gene>
    <name evidence="2" type="ORF">CQA63_07115</name>
</gene>
<sequence>MVLCIGKQVEEILESCLMTYEKNTAEMSLTYKKRITMKDRDKQIQCKKATQIFKVERNQFIQPSCLSFFIIFVLFAMMPAFAADSISSIAQVPQKLADKPKDRPIAFKNERSQIQCLTPIFTKGEGYVSVTDCKRAENARYDVFSRIAWKHNDTWLCLSGVNQTYKAKERLILRPCVLNDKTQSFIVKDNVLYSADSSFMVGLIDGFLTLQENQNAHTKIPNLVLYDMQEWLNTIATPANLAQSGFIAWSFNTPQGFDLYYLTNNQSIKDEVQELYFNLENGYIAQYNPANADMLCLTSKQTTRQSWNWSSWQKCDFHAPKKDNDTKVWNLFMFADNDIAILQDYLGNFLRVTKYGANWGVPYTAKKDFIAKDTGEGQTSYFRFNYDMQNWERFRNANLSDSLTHCPAKGDSEKGSLSSSPLSLPSSFVLNEDWIGRLWQIATTTDGVLERAGDCGVCLLQSYQMIAELNEYTYNPLDEGGFFFDTTYGVNPFTSFRARYPILANELSQYSATNIPRGLSQAQTFEYALQMYRSIALSLFPGHFWLSSEFARTDITMRSTLRDLFFQPAGTLWVVQMYFVTPDGTRNGHAMPALRTSEGVQFIPTNINNMSYQTYARTLRNSLAHDINEALNIITPRGTQLYMLYHLRLREIYPNPIAAFVSNNNCSGEGEGRRGSASMPLSSFINQCASGRCVLQ</sequence>
<proteinExistence type="predicted"/>
<evidence type="ECO:0000313" key="3">
    <source>
        <dbReference type="Proteomes" id="UP000256599"/>
    </source>
</evidence>
<dbReference type="AlphaFoldDB" id="A0A3D8I2D5"/>
<evidence type="ECO:0000256" key="1">
    <source>
        <dbReference type="SAM" id="Phobius"/>
    </source>
</evidence>
<keyword evidence="1" id="KW-0472">Membrane</keyword>
<keyword evidence="1" id="KW-0812">Transmembrane</keyword>
<keyword evidence="3" id="KW-1185">Reference proteome</keyword>
<reference evidence="2 3" key="1">
    <citation type="submission" date="2018-04" db="EMBL/GenBank/DDBJ databases">
        <title>Novel Campyloabacter and Helicobacter Species and Strains.</title>
        <authorList>
            <person name="Mannion A.J."/>
            <person name="Shen Z."/>
            <person name="Fox J.G."/>
        </authorList>
    </citation>
    <scope>NUCLEOTIDE SEQUENCE [LARGE SCALE GENOMIC DNA]</scope>
    <source>
        <strain evidence="2 3">MIT 98-6070</strain>
    </source>
</reference>
<name>A0A3D8I2D5_9HELI</name>
<comment type="caution">
    <text evidence="2">The sequence shown here is derived from an EMBL/GenBank/DDBJ whole genome shotgun (WGS) entry which is preliminary data.</text>
</comment>
<accession>A0A3D8I2D5</accession>
<dbReference type="InterPro" id="IPR011455">
    <property type="entry name" value="DUF1561"/>
</dbReference>
<protein>
    <submittedName>
        <fullName evidence="2">DUF1561 domain-containing protein</fullName>
    </submittedName>
</protein>
<dbReference type="Proteomes" id="UP000256599">
    <property type="component" value="Unassembled WGS sequence"/>
</dbReference>
<dbReference type="EMBL" id="NXLR01000014">
    <property type="protein sequence ID" value="RDU59300.1"/>
    <property type="molecule type" value="Genomic_DNA"/>
</dbReference>
<keyword evidence="1" id="KW-1133">Transmembrane helix</keyword>
<dbReference type="Pfam" id="PF07598">
    <property type="entry name" value="DUF1561"/>
    <property type="match status" value="1"/>
</dbReference>
<feature type="transmembrane region" description="Helical" evidence="1">
    <location>
        <begin position="60"/>
        <end position="82"/>
    </location>
</feature>
<evidence type="ECO:0000313" key="2">
    <source>
        <dbReference type="EMBL" id="RDU59300.1"/>
    </source>
</evidence>